<proteinExistence type="inferred from homology"/>
<name>A0A939HD30_9CLOT</name>
<evidence type="ECO:0000256" key="2">
    <source>
        <dbReference type="ARBA" id="ARBA00022801"/>
    </source>
</evidence>
<feature type="site" description="Important for substrate specificity" evidence="3">
    <location>
        <position position="71"/>
    </location>
</feature>
<dbReference type="CDD" id="cd00555">
    <property type="entry name" value="Maf"/>
    <property type="match status" value="1"/>
</dbReference>
<accession>A0A939HD30</accession>
<gene>
    <name evidence="4" type="primary">maf</name>
    <name evidence="4" type="ORF">J3A84_12050</name>
</gene>
<evidence type="ECO:0000313" key="5">
    <source>
        <dbReference type="Proteomes" id="UP000664218"/>
    </source>
</evidence>
<keyword evidence="3" id="KW-0546">Nucleotide metabolism</keyword>
<dbReference type="PANTHER" id="PTHR43213">
    <property type="entry name" value="BIFUNCTIONAL DTTP/UTP PYROPHOSPHATASE/METHYLTRANSFERASE PROTEIN-RELATED"/>
    <property type="match status" value="1"/>
</dbReference>
<dbReference type="HAMAP" id="MF_00528">
    <property type="entry name" value="Maf"/>
    <property type="match status" value="1"/>
</dbReference>
<comment type="caution">
    <text evidence="3">Lacks conserved residue(s) required for the propagation of feature annotation.</text>
</comment>
<dbReference type="NCBIfam" id="TIGR00172">
    <property type="entry name" value="maf"/>
    <property type="match status" value="1"/>
</dbReference>
<evidence type="ECO:0000256" key="1">
    <source>
        <dbReference type="ARBA" id="ARBA00001968"/>
    </source>
</evidence>
<feature type="site" description="Important for substrate specificity" evidence="3">
    <location>
        <position position="155"/>
    </location>
</feature>
<dbReference type="EC" id="3.6.1.9" evidence="3"/>
<comment type="function">
    <text evidence="3">Nucleoside triphosphate pyrophosphatase that hydrolyzes dTTP and UTP. May have a dual role in cell division arrest and in preventing the incorporation of modified nucleotides into cellular nucleic acids.</text>
</comment>
<protein>
    <recommendedName>
        <fullName evidence="3">dTTP/UTP pyrophosphatase</fullName>
        <shortName evidence="3">dTTPase/UTPase</shortName>
        <ecNumber evidence="3">3.6.1.9</ecNumber>
    </recommendedName>
    <alternativeName>
        <fullName evidence="3">Nucleoside triphosphate pyrophosphatase</fullName>
    </alternativeName>
    <alternativeName>
        <fullName evidence="3">Nucleotide pyrophosphatase</fullName>
        <shortName evidence="3">Nucleotide PPase</shortName>
    </alternativeName>
</protein>
<organism evidence="4 5">
    <name type="scientific">Proteiniclasticum aestuarii</name>
    <dbReference type="NCBI Taxonomy" id="2817862"/>
    <lineage>
        <taxon>Bacteria</taxon>
        <taxon>Bacillati</taxon>
        <taxon>Bacillota</taxon>
        <taxon>Clostridia</taxon>
        <taxon>Eubacteriales</taxon>
        <taxon>Clostridiaceae</taxon>
        <taxon>Proteiniclasticum</taxon>
    </lineage>
</organism>
<comment type="caution">
    <text evidence="4">The sequence shown here is derived from an EMBL/GenBank/DDBJ whole genome shotgun (WGS) entry which is preliminary data.</text>
</comment>
<dbReference type="RefSeq" id="WP_207600284.1">
    <property type="nucleotide sequence ID" value="NZ_JAFNJU010000009.1"/>
</dbReference>
<sequence>MNFILASGSLRRQELIRRMGIDYQVIVSDFDEEKVPYDGDPEAYVKILAAEKAKNILSEETSNSFILGADTIVCAQGKILGKPTDREDAFSMMKLLENSTHEVYSGLALIHERKGIVETVARKTSVQFSSMSEEEIHAYLDKNEWKDKAGAYGIQGAAGLFIEGIEGDYYNVMGLPLNTLYHMLRKYQIIM</sequence>
<dbReference type="AlphaFoldDB" id="A0A939HD30"/>
<dbReference type="Gene3D" id="3.90.950.10">
    <property type="match status" value="1"/>
</dbReference>
<dbReference type="GO" id="GO:0009117">
    <property type="term" value="P:nucleotide metabolic process"/>
    <property type="evidence" value="ECO:0007669"/>
    <property type="project" value="UniProtKB-KW"/>
</dbReference>
<evidence type="ECO:0000256" key="3">
    <source>
        <dbReference type="HAMAP-Rule" id="MF_00528"/>
    </source>
</evidence>
<comment type="subcellular location">
    <subcellularLocation>
        <location evidence="3">Cytoplasm</location>
    </subcellularLocation>
</comment>
<dbReference type="PIRSF" id="PIRSF006305">
    <property type="entry name" value="Maf"/>
    <property type="match status" value="1"/>
</dbReference>
<keyword evidence="3" id="KW-0963">Cytoplasm</keyword>
<comment type="catalytic activity">
    <reaction evidence="3">
        <text>UTP + H2O = UMP + diphosphate + H(+)</text>
        <dbReference type="Rhea" id="RHEA:29395"/>
        <dbReference type="ChEBI" id="CHEBI:15377"/>
        <dbReference type="ChEBI" id="CHEBI:15378"/>
        <dbReference type="ChEBI" id="CHEBI:33019"/>
        <dbReference type="ChEBI" id="CHEBI:46398"/>
        <dbReference type="ChEBI" id="CHEBI:57865"/>
        <dbReference type="EC" id="3.6.1.9"/>
    </reaction>
</comment>
<dbReference type="Proteomes" id="UP000664218">
    <property type="component" value="Unassembled WGS sequence"/>
</dbReference>
<reference evidence="4" key="1">
    <citation type="submission" date="2021-03" db="EMBL/GenBank/DDBJ databases">
        <title>Proteiniclasticum marinus sp. nov., isolated from tidal flat sediment.</title>
        <authorList>
            <person name="Namirimu T."/>
            <person name="Yang J.-A."/>
            <person name="Yang S.-H."/>
            <person name="Kim Y.-J."/>
            <person name="Kwon K.K."/>
        </authorList>
    </citation>
    <scope>NUCLEOTIDE SEQUENCE</scope>
    <source>
        <strain evidence="4">SCR006</strain>
    </source>
</reference>
<dbReference type="GO" id="GO:0047429">
    <property type="term" value="F:nucleoside triphosphate diphosphatase activity"/>
    <property type="evidence" value="ECO:0007669"/>
    <property type="project" value="UniProtKB-EC"/>
</dbReference>
<evidence type="ECO:0000313" key="4">
    <source>
        <dbReference type="EMBL" id="MBO1265762.1"/>
    </source>
</evidence>
<comment type="catalytic activity">
    <reaction evidence="3">
        <text>dTTP + H2O = dTMP + diphosphate + H(+)</text>
        <dbReference type="Rhea" id="RHEA:28534"/>
        <dbReference type="ChEBI" id="CHEBI:15377"/>
        <dbReference type="ChEBI" id="CHEBI:15378"/>
        <dbReference type="ChEBI" id="CHEBI:33019"/>
        <dbReference type="ChEBI" id="CHEBI:37568"/>
        <dbReference type="ChEBI" id="CHEBI:63528"/>
        <dbReference type="EC" id="3.6.1.9"/>
    </reaction>
</comment>
<dbReference type="EMBL" id="JAFNJU010000009">
    <property type="protein sequence ID" value="MBO1265762.1"/>
    <property type="molecule type" value="Genomic_DNA"/>
</dbReference>
<dbReference type="Pfam" id="PF02545">
    <property type="entry name" value="Maf"/>
    <property type="match status" value="1"/>
</dbReference>
<keyword evidence="2 3" id="KW-0378">Hydrolase</keyword>
<keyword evidence="5" id="KW-1185">Reference proteome</keyword>
<dbReference type="InterPro" id="IPR029001">
    <property type="entry name" value="ITPase-like_fam"/>
</dbReference>
<comment type="similarity">
    <text evidence="3">Belongs to the Maf family. YhdE subfamily.</text>
</comment>
<dbReference type="InterPro" id="IPR003697">
    <property type="entry name" value="Maf-like"/>
</dbReference>
<dbReference type="SUPFAM" id="SSF52972">
    <property type="entry name" value="ITPase-like"/>
    <property type="match status" value="1"/>
</dbReference>
<comment type="cofactor">
    <cofactor evidence="1 3">
        <name>a divalent metal cation</name>
        <dbReference type="ChEBI" id="CHEBI:60240"/>
    </cofactor>
</comment>
<dbReference type="GO" id="GO:0005737">
    <property type="term" value="C:cytoplasm"/>
    <property type="evidence" value="ECO:0007669"/>
    <property type="project" value="UniProtKB-SubCell"/>
</dbReference>
<feature type="site" description="Important for substrate specificity" evidence="3">
    <location>
        <position position="11"/>
    </location>
</feature>
<dbReference type="PANTHER" id="PTHR43213:SF5">
    <property type="entry name" value="BIFUNCTIONAL DTTP_UTP PYROPHOSPHATASE_METHYLTRANSFERASE PROTEIN-RELATED"/>
    <property type="match status" value="1"/>
</dbReference>
<feature type="active site" description="Proton acceptor" evidence="3">
    <location>
        <position position="70"/>
    </location>
</feature>